<evidence type="ECO:0000313" key="1">
    <source>
        <dbReference type="EMBL" id="GAN80082.1"/>
    </source>
</evidence>
<dbReference type="Proteomes" id="UP000032668">
    <property type="component" value="Unassembled WGS sequence"/>
</dbReference>
<organism evidence="1 2">
    <name type="scientific">Acidocella aminolytica 101 = DSM 11237</name>
    <dbReference type="NCBI Taxonomy" id="1120923"/>
    <lineage>
        <taxon>Bacteria</taxon>
        <taxon>Pseudomonadati</taxon>
        <taxon>Pseudomonadota</taxon>
        <taxon>Alphaproteobacteria</taxon>
        <taxon>Acetobacterales</taxon>
        <taxon>Acidocellaceae</taxon>
        <taxon>Acidocella</taxon>
    </lineage>
</organism>
<accession>A0A0D6PEG6</accession>
<proteinExistence type="predicted"/>
<protein>
    <submittedName>
        <fullName evidence="1">Uncharacterized protein</fullName>
    </submittedName>
</protein>
<dbReference type="OrthoDB" id="8481902at2"/>
<name>A0A0D6PEG6_9PROT</name>
<sequence length="195" mass="22069">MKVHKQLGILHERRQTIQFAKLLVGISDDHGNYSAREHGLGPLILSQNPNAAKRLFNVAETLYAVKNANDVPDIIRMAGLKYFQIGVGSEASCMLNPQVCWIANTRSIWTHLVFKHKGDFGRANEELKLYRDEDETSEMAYRKWAAIHRAMNANLTEIVEQGSQFAKNASVKSGKVKYLWADAIANALYAYHHEE</sequence>
<gene>
    <name evidence="1" type="ORF">Aam_036_004</name>
</gene>
<evidence type="ECO:0000313" key="2">
    <source>
        <dbReference type="Proteomes" id="UP000032668"/>
    </source>
</evidence>
<comment type="caution">
    <text evidence="1">The sequence shown here is derived from an EMBL/GenBank/DDBJ whole genome shotgun (WGS) entry which is preliminary data.</text>
</comment>
<keyword evidence="2" id="KW-1185">Reference proteome</keyword>
<dbReference type="AlphaFoldDB" id="A0A0D6PEG6"/>
<dbReference type="EMBL" id="BANC01000036">
    <property type="protein sequence ID" value="GAN80082.1"/>
    <property type="molecule type" value="Genomic_DNA"/>
</dbReference>
<dbReference type="RefSeq" id="WP_139284802.1">
    <property type="nucleotide sequence ID" value="NZ_BANC01000036.1"/>
</dbReference>
<reference evidence="1 2" key="1">
    <citation type="submission" date="2012-11" db="EMBL/GenBank/DDBJ databases">
        <title>Whole genome sequence of Acidocella aminolytica 101 = DSM 11237.</title>
        <authorList>
            <person name="Azuma Y."/>
            <person name="Higashiura N."/>
            <person name="Hirakawa H."/>
            <person name="Matsushita K."/>
        </authorList>
    </citation>
    <scope>NUCLEOTIDE SEQUENCE [LARGE SCALE GENOMIC DNA]</scope>
    <source>
        <strain evidence="2">101 / DSM 11237</strain>
    </source>
</reference>